<accession>A0A4P6ERE1</accession>
<name>A0A4P6ERE1_9BACL</name>
<sequence>MNLRTVILFNLLYLIIYTTAMLVPDSHTWLRSIIVGAFVSLGWPAAYKFKKIDRSISGTTGFLAMTPLLIITYVIQGL</sequence>
<gene>
    <name evidence="2" type="ORF">ET464_02730</name>
</gene>
<dbReference type="KEGG" id="pprt:ET464_02730"/>
<feature type="transmembrane region" description="Helical" evidence="1">
    <location>
        <begin position="29"/>
        <end position="49"/>
    </location>
</feature>
<feature type="transmembrane region" description="Helical" evidence="1">
    <location>
        <begin position="7"/>
        <end position="23"/>
    </location>
</feature>
<dbReference type="AlphaFoldDB" id="A0A4P6ERE1"/>
<evidence type="ECO:0000313" key="3">
    <source>
        <dbReference type="Proteomes" id="UP000293568"/>
    </source>
</evidence>
<keyword evidence="1" id="KW-0812">Transmembrane</keyword>
<evidence type="ECO:0000256" key="1">
    <source>
        <dbReference type="SAM" id="Phobius"/>
    </source>
</evidence>
<keyword evidence="1" id="KW-1133">Transmembrane helix</keyword>
<reference evidence="2 3" key="1">
    <citation type="submission" date="2019-01" db="EMBL/GenBank/DDBJ databases">
        <title>Genome sequencing of strain FW100M-2.</title>
        <authorList>
            <person name="Heo J."/>
            <person name="Kim S.-J."/>
            <person name="Kim J.-S."/>
            <person name="Hong S.-B."/>
            <person name="Kwon S.-W."/>
        </authorList>
    </citation>
    <scope>NUCLEOTIDE SEQUENCE [LARGE SCALE GENOMIC DNA]</scope>
    <source>
        <strain evidence="2 3">FW100M-2</strain>
    </source>
</reference>
<protein>
    <submittedName>
        <fullName evidence="2">Uncharacterized protein</fullName>
    </submittedName>
</protein>
<keyword evidence="3" id="KW-1185">Reference proteome</keyword>
<feature type="transmembrane region" description="Helical" evidence="1">
    <location>
        <begin position="56"/>
        <end position="75"/>
    </location>
</feature>
<evidence type="ECO:0000313" key="2">
    <source>
        <dbReference type="EMBL" id="QAY65452.1"/>
    </source>
</evidence>
<dbReference type="EMBL" id="CP035492">
    <property type="protein sequence ID" value="QAY65452.1"/>
    <property type="molecule type" value="Genomic_DNA"/>
</dbReference>
<keyword evidence="1" id="KW-0472">Membrane</keyword>
<dbReference type="RefSeq" id="WP_129438035.1">
    <property type="nucleotide sequence ID" value="NZ_CP035492.1"/>
</dbReference>
<proteinExistence type="predicted"/>
<dbReference type="Proteomes" id="UP000293568">
    <property type="component" value="Chromosome"/>
</dbReference>
<organism evidence="2 3">
    <name type="scientific">Paenibacillus protaetiae</name>
    <dbReference type="NCBI Taxonomy" id="2509456"/>
    <lineage>
        <taxon>Bacteria</taxon>
        <taxon>Bacillati</taxon>
        <taxon>Bacillota</taxon>
        <taxon>Bacilli</taxon>
        <taxon>Bacillales</taxon>
        <taxon>Paenibacillaceae</taxon>
        <taxon>Paenibacillus</taxon>
    </lineage>
</organism>